<keyword evidence="3" id="KW-0067">ATP-binding</keyword>
<accession>A0A023DXW4</accession>
<sequence length="544" mass="61845">MRFLSFRELSREESTLLNRLRQDNILTSDQEKIVLLEHQHSGADIKKLILDWGILSEAKLLEWIALIHRLPYFSLKDPNIQFAWDAVPLELLHQASIVPIRVKETLYVLMPKAQDLSLQDLVRCCVKVPFQWALGTVSEIQNALKQFQKKVDLHDLFSDQHHFDDQVISQFLYHTLHNAVHEGVSDIHFEPEKFSVRVRYRYDGLLHTICCFHLSFWSATCVQIKVLSGMDIAEARNPQDGRFSFSLSSGSIDVRSATHPTYYGENVVLRILNRNQELRSLKELGYNTPTLKNITQLLHKPEGLLVITGPTGCGKTSTLYAMVQEMDAEALNIMTLEEPIEYKIAGIRQTEVKEEGPITFAKGVRSILRQDPDVILIGEIRNAETAAMAIRAAMTGHHVLTTIHATHVLGVFYRMLEFNIPLTIASGLIHGVVSQRLIRLLCQHCRLENSTSMQEETFHGTNAELYHPAGCQWCKGTGYLGRKAIAEILVMDEAIESMILEQRSYSEIKRALYAKGFEDLAMQGKKMVEKGETSWSELKRVLGI</sequence>
<comment type="similarity">
    <text evidence="1">Belongs to the GSP E family.</text>
</comment>
<evidence type="ECO:0000259" key="5">
    <source>
        <dbReference type="Pfam" id="PF05157"/>
    </source>
</evidence>
<dbReference type="Pfam" id="PF00437">
    <property type="entry name" value="T2SSE"/>
    <property type="match status" value="1"/>
</dbReference>
<dbReference type="AlphaFoldDB" id="A0A023DXW4"/>
<dbReference type="CDD" id="cd01129">
    <property type="entry name" value="PulE-GspE-like"/>
    <property type="match status" value="1"/>
</dbReference>
<dbReference type="InterPro" id="IPR007831">
    <property type="entry name" value="T2SS_GspE_N"/>
</dbReference>
<evidence type="ECO:0000313" key="6">
    <source>
        <dbReference type="EMBL" id="GAJ46009.1"/>
    </source>
</evidence>
<dbReference type="Gene3D" id="3.40.50.300">
    <property type="entry name" value="P-loop containing nucleotide triphosphate hydrolases"/>
    <property type="match status" value="1"/>
</dbReference>
<dbReference type="InterPro" id="IPR037257">
    <property type="entry name" value="T2SS_E_N_sf"/>
</dbReference>
<dbReference type="InterPro" id="IPR001482">
    <property type="entry name" value="T2SS/T4SS_dom"/>
</dbReference>
<evidence type="ECO:0000256" key="2">
    <source>
        <dbReference type="ARBA" id="ARBA00022741"/>
    </source>
</evidence>
<keyword evidence="7" id="KW-1185">Reference proteome</keyword>
<organism evidence="6 7">
    <name type="scientific">Holospora elegans E1</name>
    <dbReference type="NCBI Taxonomy" id="1427503"/>
    <lineage>
        <taxon>Bacteria</taxon>
        <taxon>Pseudomonadati</taxon>
        <taxon>Pseudomonadota</taxon>
        <taxon>Alphaproteobacteria</taxon>
        <taxon>Holosporales</taxon>
        <taxon>Holosporaceae</taxon>
        <taxon>Holospora</taxon>
    </lineage>
</organism>
<dbReference type="OrthoDB" id="9804785at2"/>
<dbReference type="EMBL" id="BAUP01000055">
    <property type="protein sequence ID" value="GAJ46009.1"/>
    <property type="molecule type" value="Genomic_DNA"/>
</dbReference>
<dbReference type="GO" id="GO:0005524">
    <property type="term" value="F:ATP binding"/>
    <property type="evidence" value="ECO:0007669"/>
    <property type="project" value="UniProtKB-KW"/>
</dbReference>
<comment type="caution">
    <text evidence="6">The sequence shown here is derived from an EMBL/GenBank/DDBJ whole genome shotgun (WGS) entry which is preliminary data.</text>
</comment>
<dbReference type="GO" id="GO:0005886">
    <property type="term" value="C:plasma membrane"/>
    <property type="evidence" value="ECO:0007669"/>
    <property type="project" value="TreeGrafter"/>
</dbReference>
<dbReference type="InterPro" id="IPR027417">
    <property type="entry name" value="P-loop_NTPase"/>
</dbReference>
<dbReference type="GO" id="GO:0016887">
    <property type="term" value="F:ATP hydrolysis activity"/>
    <property type="evidence" value="ECO:0007669"/>
    <property type="project" value="TreeGrafter"/>
</dbReference>
<dbReference type="PANTHER" id="PTHR30258">
    <property type="entry name" value="TYPE II SECRETION SYSTEM PROTEIN GSPE-RELATED"/>
    <property type="match status" value="1"/>
</dbReference>
<proteinExistence type="inferred from homology"/>
<name>A0A023DXW4_9PROT</name>
<keyword evidence="2" id="KW-0547">Nucleotide-binding</keyword>
<protein>
    <submittedName>
        <fullName evidence="6">Type II secretion system protein E</fullName>
    </submittedName>
</protein>
<dbReference type="SUPFAM" id="SSF160246">
    <property type="entry name" value="EspE N-terminal domain-like"/>
    <property type="match status" value="1"/>
</dbReference>
<reference evidence="6 7" key="1">
    <citation type="journal article" date="2014" name="FEMS Microbiol. Lett.">
        <title>Draft genome sequences of three Holospora species (Holospora obtusa, Holospora undulata, and Holospora elegans), endonuclear symbiotic bacteria of the ciliate Paramecium caudatum.</title>
        <authorList>
            <person name="Dohra H."/>
            <person name="Tanaka K."/>
            <person name="Suzuki T."/>
            <person name="Fujishima M."/>
            <person name="Suzuki H."/>
        </authorList>
    </citation>
    <scope>NUCLEOTIDE SEQUENCE [LARGE SCALE GENOMIC DNA]</scope>
    <source>
        <strain evidence="6 7">E1</strain>
    </source>
</reference>
<feature type="domain" description="Bacterial type II secretion system protein E" evidence="4">
    <location>
        <begin position="164"/>
        <end position="540"/>
    </location>
</feature>
<feature type="domain" description="Type II secretion system protein GspE N-terminal" evidence="5">
    <location>
        <begin position="69"/>
        <end position="149"/>
    </location>
</feature>
<gene>
    <name evidence="6" type="ORF">HE1_00329</name>
</gene>
<dbReference type="Gene3D" id="3.30.450.90">
    <property type="match status" value="1"/>
</dbReference>
<dbReference type="Pfam" id="PF05157">
    <property type="entry name" value="MshEN"/>
    <property type="match status" value="1"/>
</dbReference>
<evidence type="ECO:0000313" key="7">
    <source>
        <dbReference type="Proteomes" id="UP000024842"/>
    </source>
</evidence>
<dbReference type="STRING" id="1427503.HE1_00329"/>
<dbReference type="Proteomes" id="UP000024842">
    <property type="component" value="Unassembled WGS sequence"/>
</dbReference>
<dbReference type="PANTHER" id="PTHR30258:SF2">
    <property type="entry name" value="COMG OPERON PROTEIN 1"/>
    <property type="match status" value="1"/>
</dbReference>
<evidence type="ECO:0000256" key="1">
    <source>
        <dbReference type="ARBA" id="ARBA00006611"/>
    </source>
</evidence>
<dbReference type="SUPFAM" id="SSF52540">
    <property type="entry name" value="P-loop containing nucleoside triphosphate hydrolases"/>
    <property type="match status" value="1"/>
</dbReference>
<evidence type="ECO:0000259" key="4">
    <source>
        <dbReference type="Pfam" id="PF00437"/>
    </source>
</evidence>
<evidence type="ECO:0000256" key="3">
    <source>
        <dbReference type="ARBA" id="ARBA00022840"/>
    </source>
</evidence>